<evidence type="ECO:0000259" key="2">
    <source>
        <dbReference type="PROSITE" id="PS50041"/>
    </source>
</evidence>
<protein>
    <recommendedName>
        <fullName evidence="2">C-type lectin domain-containing protein</fullName>
    </recommendedName>
</protein>
<sequence length="64" mass="7470">MSLHGNDFFWKGKDRKYFRIFWGEGQPDNVNGSEDCAQILEVNKTWNDNKCDGSFPWICEKAPV</sequence>
<reference evidence="3" key="1">
    <citation type="submission" date="2025-08" db="UniProtKB">
        <authorList>
            <consortium name="Ensembl"/>
        </authorList>
    </citation>
    <scope>IDENTIFICATION</scope>
</reference>
<proteinExistence type="predicted"/>
<keyword evidence="1" id="KW-1015">Disulfide bond</keyword>
<evidence type="ECO:0000313" key="4">
    <source>
        <dbReference type="Proteomes" id="UP000261380"/>
    </source>
</evidence>
<evidence type="ECO:0000256" key="1">
    <source>
        <dbReference type="ARBA" id="ARBA00023157"/>
    </source>
</evidence>
<dbReference type="Gene3D" id="3.10.100.10">
    <property type="entry name" value="Mannose-Binding Protein A, subunit A"/>
    <property type="match status" value="1"/>
</dbReference>
<dbReference type="Pfam" id="PF00059">
    <property type="entry name" value="Lectin_C"/>
    <property type="match status" value="1"/>
</dbReference>
<dbReference type="InterPro" id="IPR001304">
    <property type="entry name" value="C-type_lectin-like"/>
</dbReference>
<name>A0A3B5KR43_9TELE</name>
<keyword evidence="4" id="KW-1185">Reference proteome</keyword>
<reference evidence="3" key="2">
    <citation type="submission" date="2025-09" db="UniProtKB">
        <authorList>
            <consortium name="Ensembl"/>
        </authorList>
    </citation>
    <scope>IDENTIFICATION</scope>
</reference>
<dbReference type="InterPro" id="IPR016187">
    <property type="entry name" value="CTDL_fold"/>
</dbReference>
<dbReference type="SUPFAM" id="SSF56436">
    <property type="entry name" value="C-type lectin-like"/>
    <property type="match status" value="1"/>
</dbReference>
<accession>A0A3B5KR43</accession>
<dbReference type="AlphaFoldDB" id="A0A3B5KR43"/>
<dbReference type="PROSITE" id="PS50041">
    <property type="entry name" value="C_TYPE_LECTIN_2"/>
    <property type="match status" value="1"/>
</dbReference>
<dbReference type="InterPro" id="IPR016186">
    <property type="entry name" value="C-type_lectin-like/link_sf"/>
</dbReference>
<dbReference type="PROSITE" id="PS00615">
    <property type="entry name" value="C_TYPE_LECTIN_1"/>
    <property type="match status" value="1"/>
</dbReference>
<dbReference type="Ensembl" id="ENSXCOT00000000357.1">
    <property type="protein sequence ID" value="ENSXCOP00000000350.1"/>
    <property type="gene ID" value="ENSXCOG00000000316.1"/>
</dbReference>
<dbReference type="Proteomes" id="UP000261380">
    <property type="component" value="Unplaced"/>
</dbReference>
<dbReference type="InterPro" id="IPR018378">
    <property type="entry name" value="C-type_lectin_CS"/>
</dbReference>
<organism evidence="3 4">
    <name type="scientific">Xiphophorus couchianus</name>
    <name type="common">Monterrey platyfish</name>
    <dbReference type="NCBI Taxonomy" id="32473"/>
    <lineage>
        <taxon>Eukaryota</taxon>
        <taxon>Metazoa</taxon>
        <taxon>Chordata</taxon>
        <taxon>Craniata</taxon>
        <taxon>Vertebrata</taxon>
        <taxon>Euteleostomi</taxon>
        <taxon>Actinopterygii</taxon>
        <taxon>Neopterygii</taxon>
        <taxon>Teleostei</taxon>
        <taxon>Neoteleostei</taxon>
        <taxon>Acanthomorphata</taxon>
        <taxon>Ovalentaria</taxon>
        <taxon>Atherinomorphae</taxon>
        <taxon>Cyprinodontiformes</taxon>
        <taxon>Poeciliidae</taxon>
        <taxon>Poeciliinae</taxon>
        <taxon>Xiphophorus</taxon>
    </lineage>
</organism>
<feature type="domain" description="C-type lectin" evidence="2">
    <location>
        <begin position="1"/>
        <end position="60"/>
    </location>
</feature>
<evidence type="ECO:0000313" key="3">
    <source>
        <dbReference type="Ensembl" id="ENSXCOP00000000350.1"/>
    </source>
</evidence>